<dbReference type="EMBL" id="OU466857">
    <property type="protein sequence ID" value="CAH2034489.1"/>
    <property type="molecule type" value="Genomic_DNA"/>
</dbReference>
<feature type="transmembrane region" description="Helical" evidence="10">
    <location>
        <begin position="153"/>
        <end position="172"/>
    </location>
</feature>
<dbReference type="InterPro" id="IPR045122">
    <property type="entry name" value="Csc1-like"/>
</dbReference>
<feature type="transmembrane region" description="Helical" evidence="10">
    <location>
        <begin position="368"/>
        <end position="391"/>
    </location>
</feature>
<feature type="transmembrane region" description="Helical" evidence="10">
    <location>
        <begin position="617"/>
        <end position="636"/>
    </location>
</feature>
<dbReference type="Pfam" id="PF14703">
    <property type="entry name" value="PHM7_cyt"/>
    <property type="match status" value="1"/>
</dbReference>
<evidence type="ECO:0000256" key="9">
    <source>
        <dbReference type="ARBA" id="ARBA00023303"/>
    </source>
</evidence>
<feature type="transmembrane region" description="Helical" evidence="10">
    <location>
        <begin position="565"/>
        <end position="596"/>
    </location>
</feature>
<feature type="transmembrane region" description="Helical" evidence="10">
    <location>
        <begin position="82"/>
        <end position="107"/>
    </location>
</feature>
<gene>
    <name evidence="14" type="ORF">TAV2_LOCUS1882</name>
</gene>
<dbReference type="Pfam" id="PF13967">
    <property type="entry name" value="RSN1_TM"/>
    <property type="match status" value="1"/>
</dbReference>
<evidence type="ECO:0000256" key="5">
    <source>
        <dbReference type="ARBA" id="ARBA00022837"/>
    </source>
</evidence>
<evidence type="ECO:0000259" key="12">
    <source>
        <dbReference type="Pfam" id="PF13967"/>
    </source>
</evidence>
<evidence type="ECO:0000256" key="6">
    <source>
        <dbReference type="ARBA" id="ARBA00022989"/>
    </source>
</evidence>
<feature type="transmembrane region" description="Helical" evidence="10">
    <location>
        <begin position="420"/>
        <end position="440"/>
    </location>
</feature>
<evidence type="ECO:0000256" key="7">
    <source>
        <dbReference type="ARBA" id="ARBA00023065"/>
    </source>
</evidence>
<protein>
    <recommendedName>
        <fullName evidence="16">CSC1-like protein ERD4</fullName>
    </recommendedName>
</protein>
<dbReference type="InterPro" id="IPR032880">
    <property type="entry name" value="CSC1/OSCA1-like_N"/>
</dbReference>
<evidence type="ECO:0000256" key="1">
    <source>
        <dbReference type="ARBA" id="ARBA00004141"/>
    </source>
</evidence>
<dbReference type="PANTHER" id="PTHR13018:SF100">
    <property type="entry name" value="CSC1-LIKE PROTEIN ERD4"/>
    <property type="match status" value="1"/>
</dbReference>
<evidence type="ECO:0000256" key="3">
    <source>
        <dbReference type="ARBA" id="ARBA00022448"/>
    </source>
</evidence>
<feature type="transmembrane region" description="Helical" evidence="10">
    <location>
        <begin position="460"/>
        <end position="479"/>
    </location>
</feature>
<dbReference type="Pfam" id="PF02714">
    <property type="entry name" value="RSN1_7TM"/>
    <property type="match status" value="1"/>
</dbReference>
<evidence type="ECO:0000313" key="14">
    <source>
        <dbReference type="EMBL" id="CAH2034489.1"/>
    </source>
</evidence>
<dbReference type="GO" id="GO:0005886">
    <property type="term" value="C:plasma membrane"/>
    <property type="evidence" value="ECO:0007669"/>
    <property type="project" value="TreeGrafter"/>
</dbReference>
<keyword evidence="8 10" id="KW-0472">Membrane</keyword>
<dbReference type="GO" id="GO:0005227">
    <property type="term" value="F:calcium-activated cation channel activity"/>
    <property type="evidence" value="ECO:0007669"/>
    <property type="project" value="InterPro"/>
</dbReference>
<evidence type="ECO:0000256" key="10">
    <source>
        <dbReference type="SAM" id="Phobius"/>
    </source>
</evidence>
<keyword evidence="15" id="KW-1185">Reference proteome</keyword>
<feature type="domain" description="CSC1/OSCA1-like cytosolic" evidence="13">
    <location>
        <begin position="195"/>
        <end position="355"/>
    </location>
</feature>
<evidence type="ECO:0000259" key="11">
    <source>
        <dbReference type="Pfam" id="PF02714"/>
    </source>
</evidence>
<proteinExistence type="inferred from homology"/>
<keyword evidence="5" id="KW-0106">Calcium</keyword>
<dbReference type="InterPro" id="IPR027815">
    <property type="entry name" value="CSC1/OSCA1-like_cyt"/>
</dbReference>
<dbReference type="Proteomes" id="UP000836841">
    <property type="component" value="Chromosome 1"/>
</dbReference>
<keyword evidence="3" id="KW-0813">Transport</keyword>
<name>A0AAU9R600_THLAR</name>
<reference evidence="14 15" key="1">
    <citation type="submission" date="2022-03" db="EMBL/GenBank/DDBJ databases">
        <authorList>
            <person name="Nunn A."/>
            <person name="Chopra R."/>
            <person name="Nunn A."/>
            <person name="Contreras Garrido A."/>
        </authorList>
    </citation>
    <scope>NUCLEOTIDE SEQUENCE [LARGE SCALE GENOMIC DNA]</scope>
</reference>
<organism evidence="14 15">
    <name type="scientific">Thlaspi arvense</name>
    <name type="common">Field penny-cress</name>
    <dbReference type="NCBI Taxonomy" id="13288"/>
    <lineage>
        <taxon>Eukaryota</taxon>
        <taxon>Viridiplantae</taxon>
        <taxon>Streptophyta</taxon>
        <taxon>Embryophyta</taxon>
        <taxon>Tracheophyta</taxon>
        <taxon>Spermatophyta</taxon>
        <taxon>Magnoliopsida</taxon>
        <taxon>eudicotyledons</taxon>
        <taxon>Gunneridae</taxon>
        <taxon>Pentapetalae</taxon>
        <taxon>rosids</taxon>
        <taxon>malvids</taxon>
        <taxon>Brassicales</taxon>
        <taxon>Brassicaceae</taxon>
        <taxon>Thlaspideae</taxon>
        <taxon>Thlaspi</taxon>
    </lineage>
</organism>
<feature type="domain" description="CSC1/OSCA1-like N-terminal transmembrane" evidence="12">
    <location>
        <begin position="5"/>
        <end position="173"/>
    </location>
</feature>
<keyword evidence="7" id="KW-0406">Ion transport</keyword>
<keyword evidence="9" id="KW-0407">Ion channel</keyword>
<evidence type="ECO:0000313" key="15">
    <source>
        <dbReference type="Proteomes" id="UP000836841"/>
    </source>
</evidence>
<evidence type="ECO:0000256" key="4">
    <source>
        <dbReference type="ARBA" id="ARBA00022692"/>
    </source>
</evidence>
<comment type="subcellular location">
    <subcellularLocation>
        <location evidence="1">Membrane</location>
        <topology evidence="1">Multi-pass membrane protein</topology>
    </subcellularLocation>
</comment>
<dbReference type="AlphaFoldDB" id="A0AAU9R600"/>
<dbReference type="InterPro" id="IPR003864">
    <property type="entry name" value="CSC1/OSCA1-like_7TM"/>
</dbReference>
<feature type="transmembrane region" description="Helical" evidence="10">
    <location>
        <begin position="6"/>
        <end position="27"/>
    </location>
</feature>
<sequence>MEFGSFLVSLGTSAVIFVVLMLLFTWLSRKSGNVPIYYPNRILKGMDPWEGSSLTRNPFAWIREAFTSTEQDVVNLSGVDTAVYFVFLSTVLGIFALSALLILPILLPLAATDDSIKSNARSRKKPTDTISKGTFSQLDNLSMANITEMSPRLWAFLGAVFWVSLVTYFMLWKAYKHVAALRAKALMSTDVIPEQFAILVRDIPSPPNGQTQKEFIDSYYREIYPETFYRSLVVTENKKVNKIWEDLEGYKKKLARAEAISAATSNRPTNKTGFLGLMGKKVDSIEYYTELINESVAKLEAEQRAVLAEKQQTAAIVFFTDRVTAALAAQSLHCQMAEKWTVTEAPEPRQLIWNNLKIKMFSRIIRQYVIYVLVAVTILFYMIPITFVSAITTLENLQKIIPFIKPVVKIASIRTILESYLPQIALIVFLALLPKFLLFLSKSEGIPSQSHAIRAASGKYFYFSVLNVFIGVTLAGTLFDTLKALEKNPNSIITVLATSLPKSATFFLTYVALKFFVGYGLELSRIIPLIIFHLKKKYLCKTEAEIKEAWYPGDLNYATRVPGDMLILTITFCYSVIAPLILVFGVIYFSLGWLVLRNQALKVYVPSYESYGRMWPHIHQRILAALFLFQVVMFGYLGAKRFVWATLVIPLIVTSLVFGYVCRQKFYKGFEHTALEVACRELKETPNLEEVFRSYIPHSLSSHKPEDHQFKGAMSRYQDYAAISAA</sequence>
<feature type="domain" description="CSC1/OSCA1-like 7TM region" evidence="11">
    <location>
        <begin position="366"/>
        <end position="636"/>
    </location>
</feature>
<evidence type="ECO:0000256" key="8">
    <source>
        <dbReference type="ARBA" id="ARBA00023136"/>
    </source>
</evidence>
<evidence type="ECO:0000259" key="13">
    <source>
        <dbReference type="Pfam" id="PF14703"/>
    </source>
</evidence>
<accession>A0AAU9R600</accession>
<keyword evidence="4 10" id="KW-0812">Transmembrane</keyword>
<evidence type="ECO:0000256" key="2">
    <source>
        <dbReference type="ARBA" id="ARBA00007779"/>
    </source>
</evidence>
<feature type="transmembrane region" description="Helical" evidence="10">
    <location>
        <begin position="642"/>
        <end position="662"/>
    </location>
</feature>
<comment type="similarity">
    <text evidence="2">Belongs to the CSC1 (TC 1.A.17) family.</text>
</comment>
<dbReference type="PANTHER" id="PTHR13018">
    <property type="entry name" value="PROBABLE MEMBRANE PROTEIN DUF221-RELATED"/>
    <property type="match status" value="1"/>
</dbReference>
<evidence type="ECO:0008006" key="16">
    <source>
        <dbReference type="Google" id="ProtNLM"/>
    </source>
</evidence>
<keyword evidence="6 10" id="KW-1133">Transmembrane helix</keyword>